<dbReference type="Gene3D" id="2.40.160.210">
    <property type="entry name" value="Acyl-CoA thioesterase, double hotdog domain"/>
    <property type="match status" value="1"/>
</dbReference>
<comment type="caution">
    <text evidence="5">The sequence shown here is derived from an EMBL/GenBank/DDBJ whole genome shotgun (WGS) entry which is preliminary data.</text>
</comment>
<comment type="similarity">
    <text evidence="1">Belongs to the C/M/P thioester hydrolase family.</text>
</comment>
<dbReference type="PANTHER" id="PTHR11066:SF34">
    <property type="entry name" value="ACYL-COENZYME A THIOESTERASE 8"/>
    <property type="match status" value="1"/>
</dbReference>
<dbReference type="EC" id="3.1.2.-" evidence="5"/>
<dbReference type="InterPro" id="IPR049449">
    <property type="entry name" value="TesB_ACOT8-like_N"/>
</dbReference>
<dbReference type="InterPro" id="IPR003703">
    <property type="entry name" value="Acyl_CoA_thio"/>
</dbReference>
<dbReference type="Proteomes" id="UP000528457">
    <property type="component" value="Unassembled WGS sequence"/>
</dbReference>
<dbReference type="CDD" id="cd03444">
    <property type="entry name" value="Thioesterase_II_repeat1"/>
    <property type="match status" value="1"/>
</dbReference>
<keyword evidence="6" id="KW-1185">Reference proteome</keyword>
<gene>
    <name evidence="5" type="ORF">HNR48_001963</name>
</gene>
<dbReference type="InterPro" id="IPR029069">
    <property type="entry name" value="HotDog_dom_sf"/>
</dbReference>
<keyword evidence="2 5" id="KW-0378">Hydrolase</keyword>
<feature type="domain" description="Acyl-CoA thioesterase-like N-terminal HotDog" evidence="4">
    <location>
        <begin position="39"/>
        <end position="116"/>
    </location>
</feature>
<dbReference type="InterPro" id="IPR025652">
    <property type="entry name" value="TesB_C"/>
</dbReference>
<dbReference type="PANTHER" id="PTHR11066">
    <property type="entry name" value="ACYL-COA THIOESTERASE"/>
    <property type="match status" value="1"/>
</dbReference>
<dbReference type="GO" id="GO:0047617">
    <property type="term" value="F:fatty acyl-CoA hydrolase activity"/>
    <property type="evidence" value="ECO:0007669"/>
    <property type="project" value="InterPro"/>
</dbReference>
<dbReference type="InParanoid" id="A0A7X0JU01"/>
<dbReference type="AlphaFoldDB" id="A0A7X0JU01"/>
<dbReference type="Pfam" id="PF02551">
    <property type="entry name" value="Acyl_CoA_thio"/>
    <property type="match status" value="1"/>
</dbReference>
<dbReference type="SUPFAM" id="SSF54637">
    <property type="entry name" value="Thioesterase/thiol ester dehydrase-isomerase"/>
    <property type="match status" value="2"/>
</dbReference>
<evidence type="ECO:0000259" key="4">
    <source>
        <dbReference type="Pfam" id="PF13622"/>
    </source>
</evidence>
<dbReference type="EMBL" id="JACHHT010000002">
    <property type="protein sequence ID" value="MBB6521678.1"/>
    <property type="molecule type" value="Genomic_DNA"/>
</dbReference>
<proteinExistence type="inferred from homology"/>
<dbReference type="GO" id="GO:0009062">
    <property type="term" value="P:fatty acid catabolic process"/>
    <property type="evidence" value="ECO:0007669"/>
    <property type="project" value="TreeGrafter"/>
</dbReference>
<evidence type="ECO:0000256" key="1">
    <source>
        <dbReference type="ARBA" id="ARBA00006538"/>
    </source>
</evidence>
<accession>A0A7X0JU01</accession>
<dbReference type="CDD" id="cd03445">
    <property type="entry name" value="Thioesterase_II_repeat2"/>
    <property type="match status" value="1"/>
</dbReference>
<dbReference type="RefSeq" id="WP_166844746.1">
    <property type="nucleotide sequence ID" value="NZ_JAAONY010000002.1"/>
</dbReference>
<dbReference type="InterPro" id="IPR042171">
    <property type="entry name" value="Acyl-CoA_hotdog"/>
</dbReference>
<evidence type="ECO:0000313" key="5">
    <source>
        <dbReference type="EMBL" id="MBB6521678.1"/>
    </source>
</evidence>
<evidence type="ECO:0000259" key="3">
    <source>
        <dbReference type="Pfam" id="PF02551"/>
    </source>
</evidence>
<evidence type="ECO:0000256" key="2">
    <source>
        <dbReference type="ARBA" id="ARBA00022801"/>
    </source>
</evidence>
<protein>
    <submittedName>
        <fullName evidence="5">Acyl-CoA thioesterase-2</fullName>
        <ecNumber evidence="5">3.1.2.-</ecNumber>
    </submittedName>
</protein>
<evidence type="ECO:0000313" key="6">
    <source>
        <dbReference type="Proteomes" id="UP000528457"/>
    </source>
</evidence>
<sequence length="290" mass="32906">MSELFAEKKAQDFNTLLQVLKLEQQEDMLFRGHNMPTAWGRVYGGQVLAQALYAAHQTVSSDFEVHSQHAYFIRPGQVNIDIDFHVELVRDGRGFCTRRVTASQAGKAILISSLSFQRPEQGLEQQCEFQPDAGFKGLQTEHERQIEYCEAKGLDPDKRTLEIEYRSTNPFDHLNPQPMPPRVGVWMRASGQVDDPILNQALMSYMSDSYLLDTSLLPHGISYYNPKLQSASLDHALWFYGQIDASQWHYYELDSPRTGGARGLNFGKIYHEDGTLVAAAAQECLMRLVD</sequence>
<name>A0A7X0JU01_9GAMM</name>
<organism evidence="5 6">
    <name type="scientific">Pseudoteredinibacter isoporae</name>
    <dbReference type="NCBI Taxonomy" id="570281"/>
    <lineage>
        <taxon>Bacteria</taxon>
        <taxon>Pseudomonadati</taxon>
        <taxon>Pseudomonadota</taxon>
        <taxon>Gammaproteobacteria</taxon>
        <taxon>Cellvibrionales</taxon>
        <taxon>Cellvibrionaceae</taxon>
        <taxon>Pseudoteredinibacter</taxon>
    </lineage>
</organism>
<dbReference type="GO" id="GO:0006637">
    <property type="term" value="P:acyl-CoA metabolic process"/>
    <property type="evidence" value="ECO:0007669"/>
    <property type="project" value="InterPro"/>
</dbReference>
<dbReference type="Pfam" id="PF13622">
    <property type="entry name" value="4HBT_3"/>
    <property type="match status" value="1"/>
</dbReference>
<feature type="domain" description="Acyl-CoA thioesterase 2 C-terminal" evidence="3">
    <location>
        <begin position="178"/>
        <end position="283"/>
    </location>
</feature>
<reference evidence="5 6" key="1">
    <citation type="submission" date="2020-08" db="EMBL/GenBank/DDBJ databases">
        <title>Genomic Encyclopedia of Type Strains, Phase IV (KMG-IV): sequencing the most valuable type-strain genomes for metagenomic binning, comparative biology and taxonomic classification.</title>
        <authorList>
            <person name="Goeker M."/>
        </authorList>
    </citation>
    <scope>NUCLEOTIDE SEQUENCE [LARGE SCALE GENOMIC DNA]</scope>
    <source>
        <strain evidence="5 6">DSM 22368</strain>
    </source>
</reference>